<dbReference type="AlphaFoldDB" id="A0A426XRD4"/>
<gene>
    <name evidence="2" type="ORF">B296_00045127</name>
</gene>
<sequence length="214" mass="22547">MTQPGRHLSRGTSSTCFVGFGMGWVSDASRGSIGGRSEGDHGSSAFSSVERPTLGFFGNGRPPVCCMLAGVVGHGQATCRGNRLQPGPYRGSRLLLGPPTRGGQVTTSVGSCPLRQQPISGWSTAGATPAGRPHAGRSNPRKGCCSQERSLAGGGTRGCVLCGNDTYRRATVCGQGSRQWRAVPSPTRQRRLLLDEDRRGGLGHPFEKRMIMPP</sequence>
<comment type="caution">
    <text evidence="2">The sequence shown here is derived from an EMBL/GenBank/DDBJ whole genome shotgun (WGS) entry which is preliminary data.</text>
</comment>
<organism evidence="2 3">
    <name type="scientific">Ensete ventricosum</name>
    <name type="common">Abyssinian banana</name>
    <name type="synonym">Musa ensete</name>
    <dbReference type="NCBI Taxonomy" id="4639"/>
    <lineage>
        <taxon>Eukaryota</taxon>
        <taxon>Viridiplantae</taxon>
        <taxon>Streptophyta</taxon>
        <taxon>Embryophyta</taxon>
        <taxon>Tracheophyta</taxon>
        <taxon>Spermatophyta</taxon>
        <taxon>Magnoliopsida</taxon>
        <taxon>Liliopsida</taxon>
        <taxon>Zingiberales</taxon>
        <taxon>Musaceae</taxon>
        <taxon>Ensete</taxon>
    </lineage>
</organism>
<name>A0A426XRD4_ENSVE</name>
<feature type="region of interest" description="Disordered" evidence="1">
    <location>
        <begin position="123"/>
        <end position="142"/>
    </location>
</feature>
<evidence type="ECO:0000313" key="2">
    <source>
        <dbReference type="EMBL" id="RRT42010.1"/>
    </source>
</evidence>
<protein>
    <submittedName>
        <fullName evidence="2">Uncharacterized protein</fullName>
    </submittedName>
</protein>
<evidence type="ECO:0000313" key="3">
    <source>
        <dbReference type="Proteomes" id="UP000287651"/>
    </source>
</evidence>
<evidence type="ECO:0000256" key="1">
    <source>
        <dbReference type="SAM" id="MobiDB-lite"/>
    </source>
</evidence>
<reference evidence="2 3" key="1">
    <citation type="journal article" date="2014" name="Agronomy (Basel)">
        <title>A Draft Genome Sequence for Ensete ventricosum, the Drought-Tolerant Tree Against Hunger.</title>
        <authorList>
            <person name="Harrison J."/>
            <person name="Moore K.A."/>
            <person name="Paszkiewicz K."/>
            <person name="Jones T."/>
            <person name="Grant M."/>
            <person name="Ambacheew D."/>
            <person name="Muzemil S."/>
            <person name="Studholme D.J."/>
        </authorList>
    </citation>
    <scope>NUCLEOTIDE SEQUENCE [LARGE SCALE GENOMIC DNA]</scope>
</reference>
<dbReference type="EMBL" id="AMZH03018132">
    <property type="protein sequence ID" value="RRT42010.1"/>
    <property type="molecule type" value="Genomic_DNA"/>
</dbReference>
<proteinExistence type="predicted"/>
<dbReference type="Proteomes" id="UP000287651">
    <property type="component" value="Unassembled WGS sequence"/>
</dbReference>
<accession>A0A426XRD4</accession>